<proteinExistence type="predicted"/>
<protein>
    <submittedName>
        <fullName evidence="2">Uncharacterized protein</fullName>
    </submittedName>
</protein>
<reference evidence="2" key="1">
    <citation type="submission" date="2022-11" db="UniProtKB">
        <authorList>
            <consortium name="WormBaseParasite"/>
        </authorList>
    </citation>
    <scope>IDENTIFICATION</scope>
</reference>
<evidence type="ECO:0000313" key="1">
    <source>
        <dbReference type="Proteomes" id="UP000887578"/>
    </source>
</evidence>
<sequence>MNAKNLKGISSYQKVVIRRSMTESELAEETKKTESMQNRIEELKLENPQKQYVIYAGKICEKQLDGSKPVPVRNEQLNVNFTGGNAQPMDVSNFP</sequence>
<dbReference type="WBParaSite" id="PDA_v2.g24137.t1">
    <property type="protein sequence ID" value="PDA_v2.g24137.t1"/>
    <property type="gene ID" value="PDA_v2.g24137"/>
</dbReference>
<dbReference type="Proteomes" id="UP000887578">
    <property type="component" value="Unplaced"/>
</dbReference>
<keyword evidence="1" id="KW-1185">Reference proteome</keyword>
<accession>A0A914PZ48</accession>
<dbReference type="AlphaFoldDB" id="A0A914PZ48"/>
<name>A0A914PZ48_9BILA</name>
<evidence type="ECO:0000313" key="2">
    <source>
        <dbReference type="WBParaSite" id="PDA_v2.g24137.t1"/>
    </source>
</evidence>
<organism evidence="1 2">
    <name type="scientific">Panagrolaimus davidi</name>
    <dbReference type="NCBI Taxonomy" id="227884"/>
    <lineage>
        <taxon>Eukaryota</taxon>
        <taxon>Metazoa</taxon>
        <taxon>Ecdysozoa</taxon>
        <taxon>Nematoda</taxon>
        <taxon>Chromadorea</taxon>
        <taxon>Rhabditida</taxon>
        <taxon>Tylenchina</taxon>
        <taxon>Panagrolaimomorpha</taxon>
        <taxon>Panagrolaimoidea</taxon>
        <taxon>Panagrolaimidae</taxon>
        <taxon>Panagrolaimus</taxon>
    </lineage>
</organism>